<evidence type="ECO:0000313" key="4">
    <source>
        <dbReference type="Proteomes" id="UP000499080"/>
    </source>
</evidence>
<evidence type="ECO:0000313" key="3">
    <source>
        <dbReference type="EMBL" id="GBN92614.1"/>
    </source>
</evidence>
<dbReference type="Proteomes" id="UP000499080">
    <property type="component" value="Unassembled WGS sequence"/>
</dbReference>
<dbReference type="EMBL" id="BGPR01024486">
    <property type="protein sequence ID" value="GBN92614.1"/>
    <property type="molecule type" value="Genomic_DNA"/>
</dbReference>
<accession>A0A4Y2SW92</accession>
<dbReference type="GO" id="GO:0003006">
    <property type="term" value="P:developmental process involved in reproduction"/>
    <property type="evidence" value="ECO:0007669"/>
    <property type="project" value="UniProtKB-ARBA"/>
</dbReference>
<comment type="caution">
    <text evidence="3">The sequence shown here is derived from an EMBL/GenBank/DDBJ whole genome shotgun (WGS) entry which is preliminary data.</text>
</comment>
<dbReference type="GO" id="GO:0035099">
    <property type="term" value="P:hemocyte migration"/>
    <property type="evidence" value="ECO:0007669"/>
    <property type="project" value="UniProtKB-ARBA"/>
</dbReference>
<gene>
    <name evidence="3" type="ORF">AVEN_230386_1</name>
</gene>
<dbReference type="InterPro" id="IPR001806">
    <property type="entry name" value="Small_GTPase"/>
</dbReference>
<reference evidence="3 4" key="1">
    <citation type="journal article" date="2019" name="Sci. Rep.">
        <title>Orb-weaving spider Araneus ventricosus genome elucidates the spidroin gene catalogue.</title>
        <authorList>
            <person name="Kono N."/>
            <person name="Nakamura H."/>
            <person name="Ohtoshi R."/>
            <person name="Moran D.A.P."/>
            <person name="Shinohara A."/>
            <person name="Yoshida Y."/>
            <person name="Fujiwara M."/>
            <person name="Mori M."/>
            <person name="Tomita M."/>
            <person name="Arakawa K."/>
        </authorList>
    </citation>
    <scope>NUCLEOTIDE SEQUENCE [LARGE SCALE GENOMIC DNA]</scope>
</reference>
<dbReference type="GO" id="GO:0035006">
    <property type="term" value="P:melanization defense response"/>
    <property type="evidence" value="ECO:0007669"/>
    <property type="project" value="UniProtKB-ARBA"/>
</dbReference>
<evidence type="ECO:0000256" key="1">
    <source>
        <dbReference type="ARBA" id="ARBA00022741"/>
    </source>
</evidence>
<dbReference type="GO" id="GO:0022412">
    <property type="term" value="P:cellular process involved in reproduction in multicellular organism"/>
    <property type="evidence" value="ECO:0007669"/>
    <property type="project" value="UniProtKB-ARBA"/>
</dbReference>
<keyword evidence="2" id="KW-0342">GTP-binding</keyword>
<dbReference type="SMART" id="SM00174">
    <property type="entry name" value="RHO"/>
    <property type="match status" value="1"/>
</dbReference>
<dbReference type="AlphaFoldDB" id="A0A4Y2SW92"/>
<keyword evidence="4" id="KW-1185">Reference proteome</keyword>
<evidence type="ECO:0000256" key="2">
    <source>
        <dbReference type="ARBA" id="ARBA00023134"/>
    </source>
</evidence>
<dbReference type="Gene3D" id="3.40.50.300">
    <property type="entry name" value="P-loop containing nucleotide triphosphate hydrolases"/>
    <property type="match status" value="1"/>
</dbReference>
<protein>
    <submittedName>
        <fullName evidence="3">Uncharacterized protein</fullName>
    </submittedName>
</protein>
<dbReference type="GO" id="GO:0003924">
    <property type="term" value="F:GTPase activity"/>
    <property type="evidence" value="ECO:0007669"/>
    <property type="project" value="InterPro"/>
</dbReference>
<dbReference type="SUPFAM" id="SSF52540">
    <property type="entry name" value="P-loop containing nucleoside triphosphate hydrolases"/>
    <property type="match status" value="1"/>
</dbReference>
<dbReference type="SMART" id="SM00175">
    <property type="entry name" value="RAB"/>
    <property type="match status" value="1"/>
</dbReference>
<dbReference type="Pfam" id="PF00071">
    <property type="entry name" value="Ras"/>
    <property type="match status" value="1"/>
</dbReference>
<dbReference type="GO" id="GO:0005525">
    <property type="term" value="F:GTP binding"/>
    <property type="evidence" value="ECO:0007669"/>
    <property type="project" value="UniProtKB-KW"/>
</dbReference>
<dbReference type="PANTHER" id="PTHR24072">
    <property type="entry name" value="RHO FAMILY GTPASE"/>
    <property type="match status" value="1"/>
</dbReference>
<proteinExistence type="predicted"/>
<organism evidence="3 4">
    <name type="scientific">Araneus ventricosus</name>
    <name type="common">Orbweaver spider</name>
    <name type="synonym">Epeira ventricosa</name>
    <dbReference type="NCBI Taxonomy" id="182803"/>
    <lineage>
        <taxon>Eukaryota</taxon>
        <taxon>Metazoa</taxon>
        <taxon>Ecdysozoa</taxon>
        <taxon>Arthropoda</taxon>
        <taxon>Chelicerata</taxon>
        <taxon>Arachnida</taxon>
        <taxon>Araneae</taxon>
        <taxon>Araneomorphae</taxon>
        <taxon>Entelegynae</taxon>
        <taxon>Araneoidea</taxon>
        <taxon>Araneidae</taxon>
        <taxon>Araneus</taxon>
    </lineage>
</organism>
<sequence>MVSRKKRGMLKYLKFLVSRNNLVNQLTEDQYDANGIVFMYAIDDRLGFQILAEKWCEGLKENKCWRKQPSILVGNKRDLREDQQVIQRLARDNQVPVTEAEGDNLKETNGINEFYECSSLDKNDNNIHTAFNYIISKGLLDWKRDENQL</sequence>
<name>A0A4Y2SW92_ARAVE</name>
<dbReference type="InterPro" id="IPR027417">
    <property type="entry name" value="P-loop_NTPase"/>
</dbReference>
<dbReference type="InterPro" id="IPR003578">
    <property type="entry name" value="Small_GTPase_Rho"/>
</dbReference>
<dbReference type="GO" id="GO:0007264">
    <property type="term" value="P:small GTPase-mediated signal transduction"/>
    <property type="evidence" value="ECO:0007669"/>
    <property type="project" value="InterPro"/>
</dbReference>
<dbReference type="GO" id="GO:0001667">
    <property type="term" value="P:ameboidal-type cell migration"/>
    <property type="evidence" value="ECO:0007669"/>
    <property type="project" value="UniProtKB-ARBA"/>
</dbReference>
<keyword evidence="1" id="KW-0547">Nucleotide-binding</keyword>
<dbReference type="PROSITE" id="PS51419">
    <property type="entry name" value="RAB"/>
    <property type="match status" value="1"/>
</dbReference>